<gene>
    <name evidence="1" type="ORF">ACFPIK_01065</name>
</gene>
<name>A0ABW0BSZ8_9BACT</name>
<dbReference type="RefSeq" id="WP_377911317.1">
    <property type="nucleotide sequence ID" value="NZ_JBHSKS010000001.1"/>
</dbReference>
<evidence type="ECO:0008006" key="3">
    <source>
        <dbReference type="Google" id="ProtNLM"/>
    </source>
</evidence>
<proteinExistence type="predicted"/>
<reference evidence="2" key="1">
    <citation type="journal article" date="2019" name="Int. J. Syst. Evol. Microbiol.">
        <title>The Global Catalogue of Microorganisms (GCM) 10K type strain sequencing project: providing services to taxonomists for standard genome sequencing and annotation.</title>
        <authorList>
            <consortium name="The Broad Institute Genomics Platform"/>
            <consortium name="The Broad Institute Genome Sequencing Center for Infectious Disease"/>
            <person name="Wu L."/>
            <person name="Ma J."/>
        </authorList>
    </citation>
    <scope>NUCLEOTIDE SEQUENCE [LARGE SCALE GENOMIC DNA]</scope>
    <source>
        <strain evidence="2">CGMCC 1.7030</strain>
    </source>
</reference>
<dbReference type="InterPro" id="IPR023614">
    <property type="entry name" value="Porin_dom_sf"/>
</dbReference>
<dbReference type="Proteomes" id="UP001596163">
    <property type="component" value="Unassembled WGS sequence"/>
</dbReference>
<keyword evidence="2" id="KW-1185">Reference proteome</keyword>
<evidence type="ECO:0000313" key="2">
    <source>
        <dbReference type="Proteomes" id="UP001596163"/>
    </source>
</evidence>
<accession>A0ABW0BSZ8</accession>
<comment type="caution">
    <text evidence="1">The sequence shown here is derived from an EMBL/GenBank/DDBJ whole genome shotgun (WGS) entry which is preliminary data.</text>
</comment>
<dbReference type="EMBL" id="JBHSKS010000001">
    <property type="protein sequence ID" value="MFC5190338.1"/>
    <property type="molecule type" value="Genomic_DNA"/>
</dbReference>
<protein>
    <recommendedName>
        <fullName evidence="3">Capsule assembly protein Wzi</fullName>
    </recommendedName>
</protein>
<dbReference type="Gene3D" id="2.40.160.10">
    <property type="entry name" value="Porin"/>
    <property type="match status" value="1"/>
</dbReference>
<organism evidence="1 2">
    <name type="scientific">Algoriphagus aquatilis</name>
    <dbReference type="NCBI Taxonomy" id="490186"/>
    <lineage>
        <taxon>Bacteria</taxon>
        <taxon>Pseudomonadati</taxon>
        <taxon>Bacteroidota</taxon>
        <taxon>Cytophagia</taxon>
        <taxon>Cytophagales</taxon>
        <taxon>Cyclobacteriaceae</taxon>
        <taxon>Algoriphagus</taxon>
    </lineage>
</organism>
<sequence length="450" mass="51549">MRRFILLSIFSLGFFVHLKAQTEEKKIDIHPDVHFRTFWMNTTYADTRYKSDYALGMSLNLGAKINYAKHWTLQLGYRTFANVMSTPIWDLDPVTGQTNRYETGLFDLLNTRDRLFGKLETLFLSYSKDRIGVEVGRMGINTDWVNAQDGRLSPTAVEGVHAWFAPSQRWKVGLWAIGRMSIRGSSEWLGVGETVGIFPQGRTVFGKQGAYFGNTESEWLSILEVDRQLRNGGKLHFSHTLAQNLFSTTWGSFEKSTKTKKGMLTLGIQSGVQHTVGDGGNPDLILAYKSPDDFNYALSGRVAWRTDRWLTHLNYTHVGGKGRWLSPREWGKDAWYTFIPRERNEGFESVDALVGYVEYRFEKIPVQVYLHGGVHWLSDLASAEANKYNFPSYRQVNIGLKLQPKGVKNLDFHLILVSKEPLSSQKLTPNQIYNKVELLHFNGILNWKWD</sequence>
<evidence type="ECO:0000313" key="1">
    <source>
        <dbReference type="EMBL" id="MFC5190338.1"/>
    </source>
</evidence>